<evidence type="ECO:0000256" key="4">
    <source>
        <dbReference type="RuleBase" id="RU003330"/>
    </source>
</evidence>
<reference evidence="7" key="3">
    <citation type="submission" date="2025-04" db="UniProtKB">
        <authorList>
            <consortium name="RefSeq"/>
        </authorList>
    </citation>
    <scope>IDENTIFICATION</scope>
    <source>
        <strain evidence="7">CBS 304.34</strain>
    </source>
</reference>
<proteinExistence type="inferred from homology"/>
<evidence type="ECO:0000256" key="3">
    <source>
        <dbReference type="ARBA" id="ARBA00022777"/>
    </source>
</evidence>
<comment type="similarity">
    <text evidence="4">Belongs to the adenylate kinase family.</text>
</comment>
<evidence type="ECO:0000313" key="7">
    <source>
        <dbReference type="RefSeq" id="XP_033577648.1"/>
    </source>
</evidence>
<sequence>MLLDICVVCILGGPGAGKGTQCSILQTKFLCAHFSVGDMLRSELSDPDSPHRELILKSMECGRSGPKEINIGILQSHIQEAYAKGVRTFFLDGFPRRLDLAEYFEEHVAPVSLVLVLECPRKVMMLRALRRRRNERDNVDNTNKRINTFEEKTVDAIRKYEAAGKVVRVQADADVPTVSAAIEETLRQSAIRLDLRTSEMEDQG</sequence>
<dbReference type="RefSeq" id="XP_033577648.1">
    <property type="nucleotide sequence ID" value="XM_033716739.1"/>
</dbReference>
<reference evidence="5 7" key="1">
    <citation type="journal article" date="2020" name="Stud. Mycol.">
        <title>101 Dothideomycetes genomes: a test case for predicting lifestyles and emergence of pathogens.</title>
        <authorList>
            <person name="Haridas S."/>
            <person name="Albert R."/>
            <person name="Binder M."/>
            <person name="Bloem J."/>
            <person name="Labutti K."/>
            <person name="Salamov A."/>
            <person name="Andreopoulos B."/>
            <person name="Baker S."/>
            <person name="Barry K."/>
            <person name="Bills G."/>
            <person name="Bluhm B."/>
            <person name="Cannon C."/>
            <person name="Castanera R."/>
            <person name="Culley D."/>
            <person name="Daum C."/>
            <person name="Ezra D."/>
            <person name="Gonzalez J."/>
            <person name="Henrissat B."/>
            <person name="Kuo A."/>
            <person name="Liang C."/>
            <person name="Lipzen A."/>
            <person name="Lutzoni F."/>
            <person name="Magnuson J."/>
            <person name="Mondo S."/>
            <person name="Nolan M."/>
            <person name="Ohm R."/>
            <person name="Pangilinan J."/>
            <person name="Park H.-J."/>
            <person name="Ramirez L."/>
            <person name="Alfaro M."/>
            <person name="Sun H."/>
            <person name="Tritt A."/>
            <person name="Yoshinaga Y."/>
            <person name="Zwiers L.-H."/>
            <person name="Turgeon B."/>
            <person name="Goodwin S."/>
            <person name="Spatafora J."/>
            <person name="Crous P."/>
            <person name="Grigoriev I."/>
        </authorList>
    </citation>
    <scope>NUCLEOTIDE SEQUENCE</scope>
    <source>
        <strain evidence="5 7">CBS 304.34</strain>
    </source>
</reference>
<protein>
    <submittedName>
        <fullName evidence="5 7">P-loop containing nucleoside triphosphate hydrolase protein</fullName>
    </submittedName>
</protein>
<dbReference type="Gene3D" id="3.40.50.300">
    <property type="entry name" value="P-loop containing nucleotide triphosphate hydrolases"/>
    <property type="match status" value="1"/>
</dbReference>
<dbReference type="OrthoDB" id="442176at2759"/>
<dbReference type="CDD" id="cd01428">
    <property type="entry name" value="ADK"/>
    <property type="match status" value="1"/>
</dbReference>
<dbReference type="GO" id="GO:0019205">
    <property type="term" value="F:nucleobase-containing compound kinase activity"/>
    <property type="evidence" value="ECO:0007669"/>
    <property type="project" value="InterPro"/>
</dbReference>
<dbReference type="HAMAP" id="MF_00235">
    <property type="entry name" value="Adenylate_kinase_Adk"/>
    <property type="match status" value="1"/>
</dbReference>
<dbReference type="PANTHER" id="PTHR23359">
    <property type="entry name" value="NUCLEOTIDE KINASE"/>
    <property type="match status" value="1"/>
</dbReference>
<keyword evidence="1 4" id="KW-0808">Transferase</keyword>
<dbReference type="SUPFAM" id="SSF52540">
    <property type="entry name" value="P-loop containing nucleoside triphosphate hydrolases"/>
    <property type="match status" value="1"/>
</dbReference>
<evidence type="ECO:0000313" key="6">
    <source>
        <dbReference type="Proteomes" id="UP000504636"/>
    </source>
</evidence>
<dbReference type="GO" id="GO:0005524">
    <property type="term" value="F:ATP binding"/>
    <property type="evidence" value="ECO:0007669"/>
    <property type="project" value="InterPro"/>
</dbReference>
<gene>
    <name evidence="5 7" type="ORF">BDZ99DRAFT_414820</name>
</gene>
<accession>A0A6A6YRL4</accession>
<reference evidence="7" key="2">
    <citation type="submission" date="2020-04" db="EMBL/GenBank/DDBJ databases">
        <authorList>
            <consortium name="NCBI Genome Project"/>
        </authorList>
    </citation>
    <scope>NUCLEOTIDE SEQUENCE</scope>
    <source>
        <strain evidence="7">CBS 304.34</strain>
    </source>
</reference>
<dbReference type="GO" id="GO:0006139">
    <property type="term" value="P:nucleobase-containing compound metabolic process"/>
    <property type="evidence" value="ECO:0007669"/>
    <property type="project" value="InterPro"/>
</dbReference>
<dbReference type="InterPro" id="IPR000850">
    <property type="entry name" value="Adenylat/UMP-CMP_kin"/>
</dbReference>
<dbReference type="Pfam" id="PF00406">
    <property type="entry name" value="ADK"/>
    <property type="match status" value="1"/>
</dbReference>
<evidence type="ECO:0000313" key="5">
    <source>
        <dbReference type="EMBL" id="KAF2810684.1"/>
    </source>
</evidence>
<dbReference type="Proteomes" id="UP000504636">
    <property type="component" value="Unplaced"/>
</dbReference>
<keyword evidence="2" id="KW-0547">Nucleotide-binding</keyword>
<dbReference type="GeneID" id="54457632"/>
<keyword evidence="5 7" id="KW-0378">Hydrolase</keyword>
<evidence type="ECO:0000256" key="1">
    <source>
        <dbReference type="ARBA" id="ARBA00022679"/>
    </source>
</evidence>
<keyword evidence="6" id="KW-1185">Reference proteome</keyword>
<organism evidence="5">
    <name type="scientific">Mytilinidion resinicola</name>
    <dbReference type="NCBI Taxonomy" id="574789"/>
    <lineage>
        <taxon>Eukaryota</taxon>
        <taxon>Fungi</taxon>
        <taxon>Dikarya</taxon>
        <taxon>Ascomycota</taxon>
        <taxon>Pezizomycotina</taxon>
        <taxon>Dothideomycetes</taxon>
        <taxon>Pleosporomycetidae</taxon>
        <taxon>Mytilinidiales</taxon>
        <taxon>Mytilinidiaceae</taxon>
        <taxon>Mytilinidion</taxon>
    </lineage>
</organism>
<dbReference type="PRINTS" id="PR00094">
    <property type="entry name" value="ADENYLTKNASE"/>
</dbReference>
<keyword evidence="3 4" id="KW-0418">Kinase</keyword>
<dbReference type="EMBL" id="MU003699">
    <property type="protein sequence ID" value="KAF2810684.1"/>
    <property type="molecule type" value="Genomic_DNA"/>
</dbReference>
<dbReference type="InterPro" id="IPR027417">
    <property type="entry name" value="P-loop_NTPase"/>
</dbReference>
<dbReference type="AlphaFoldDB" id="A0A6A6YRL4"/>
<evidence type="ECO:0000256" key="2">
    <source>
        <dbReference type="ARBA" id="ARBA00022741"/>
    </source>
</evidence>
<dbReference type="GO" id="GO:0016787">
    <property type="term" value="F:hydrolase activity"/>
    <property type="evidence" value="ECO:0007669"/>
    <property type="project" value="UniProtKB-KW"/>
</dbReference>
<name>A0A6A6YRL4_9PEZI</name>